<sequence>MKKRVDVTEQIRDGWVNKWKKKNAQGNGYYSFLTTQDVKSEGSKNRSPDFEQPHRDRNFLSLNESFYYLILLFDPRITTIKEQYPLLEVEKTQFIAKELGLKHPTYPYSRGVPTVITSDFVCDTIYRKKIAYSVKDERAFDDNELKEEYQNNQKIEQAFWATENTKWHLVRSAQIKNTFTENLEKIVADLRLDNELAFLFSQWLMFVVNNWLKFYREPVIHIFDKTVSLFGVSFEQATSLFQHAIWHRYLKLDLRKQLNYRHSLCELGASLNV</sequence>
<evidence type="ECO:0000313" key="2">
    <source>
        <dbReference type="EMBL" id="ALO40971.1"/>
    </source>
</evidence>
<dbReference type="SUPFAM" id="SSF52980">
    <property type="entry name" value="Restriction endonuclease-like"/>
    <property type="match status" value="1"/>
</dbReference>
<dbReference type="AlphaFoldDB" id="A0A0S2JY25"/>
<gene>
    <name evidence="2" type="ORF">PP2015_447</name>
</gene>
<dbReference type="RefSeq" id="WP_058028735.1">
    <property type="nucleotide sequence ID" value="NZ_CP013187.1"/>
</dbReference>
<dbReference type="Pfam" id="PF08722">
    <property type="entry name" value="Tn7_TnsA-like_N"/>
    <property type="match status" value="1"/>
</dbReference>
<dbReference type="STRING" id="161398.PP2015_447"/>
<name>A0A0S2JY25_9GAMM</name>
<accession>A0A0S2JY25</accession>
<dbReference type="Proteomes" id="UP000061457">
    <property type="component" value="Chromosome I"/>
</dbReference>
<proteinExistence type="predicted"/>
<organism evidence="2 3">
    <name type="scientific">Pseudoalteromonas phenolica</name>
    <dbReference type="NCBI Taxonomy" id="161398"/>
    <lineage>
        <taxon>Bacteria</taxon>
        <taxon>Pseudomonadati</taxon>
        <taxon>Pseudomonadota</taxon>
        <taxon>Gammaproteobacteria</taxon>
        <taxon>Alteromonadales</taxon>
        <taxon>Pseudoalteromonadaceae</taxon>
        <taxon>Pseudoalteromonas</taxon>
    </lineage>
</organism>
<dbReference type="InterPro" id="IPR011856">
    <property type="entry name" value="tRNA_endonuc-like_dom_sf"/>
</dbReference>
<dbReference type="OrthoDB" id="4269629at2"/>
<evidence type="ECO:0000259" key="1">
    <source>
        <dbReference type="Pfam" id="PF08722"/>
    </source>
</evidence>
<feature type="domain" description="TnsA endonuclease N-terminal" evidence="1">
    <location>
        <begin position="74"/>
        <end position="170"/>
    </location>
</feature>
<dbReference type="CDD" id="cd22362">
    <property type="entry name" value="TnsA_endonuclease-like"/>
    <property type="match status" value="1"/>
</dbReference>
<dbReference type="InterPro" id="IPR011335">
    <property type="entry name" value="Restrct_endonuc-II-like"/>
</dbReference>
<dbReference type="GO" id="GO:0003676">
    <property type="term" value="F:nucleic acid binding"/>
    <property type="evidence" value="ECO:0007669"/>
    <property type="project" value="InterPro"/>
</dbReference>
<protein>
    <recommendedName>
        <fullName evidence="1">TnsA endonuclease N-terminal domain-containing protein</fullName>
    </recommendedName>
</protein>
<dbReference type="EMBL" id="CP013187">
    <property type="protein sequence ID" value="ALO40971.1"/>
    <property type="molecule type" value="Genomic_DNA"/>
</dbReference>
<evidence type="ECO:0000313" key="3">
    <source>
        <dbReference type="Proteomes" id="UP000061457"/>
    </source>
</evidence>
<dbReference type="KEGG" id="pphe:PP2015_447"/>
<dbReference type="InterPro" id="IPR014833">
    <property type="entry name" value="TnsA_N"/>
</dbReference>
<reference evidence="2 3" key="1">
    <citation type="submission" date="2015-11" db="EMBL/GenBank/DDBJ databases">
        <authorList>
            <person name="Zhang Y."/>
            <person name="Guo Z."/>
        </authorList>
    </citation>
    <scope>NUCLEOTIDE SEQUENCE [LARGE SCALE GENOMIC DNA]</scope>
    <source>
        <strain evidence="2 3">KCTC 12086</strain>
    </source>
</reference>
<dbReference type="PATRIC" id="fig|161398.10.peg.457"/>
<keyword evidence="3" id="KW-1185">Reference proteome</keyword>
<dbReference type="Gene3D" id="3.40.1350.10">
    <property type="match status" value="1"/>
</dbReference>